<dbReference type="Proteomes" id="UP001146120">
    <property type="component" value="Unassembled WGS sequence"/>
</dbReference>
<feature type="region of interest" description="Disordered" evidence="1">
    <location>
        <begin position="24"/>
        <end position="46"/>
    </location>
</feature>
<keyword evidence="3" id="KW-1185">Reference proteome</keyword>
<reference evidence="2" key="2">
    <citation type="journal article" date="2023" name="Microbiol Resour">
        <title>Decontamination and Annotation of the Draft Genome Sequence of the Oomycete Lagenidium giganteum ARSEF 373.</title>
        <authorList>
            <person name="Morgan W.R."/>
            <person name="Tartar A."/>
        </authorList>
    </citation>
    <scope>NUCLEOTIDE SEQUENCE</scope>
    <source>
        <strain evidence="2">ARSEF 373</strain>
    </source>
</reference>
<dbReference type="EMBL" id="DAKRPA010000008">
    <property type="protein sequence ID" value="DBA04391.1"/>
    <property type="molecule type" value="Genomic_DNA"/>
</dbReference>
<evidence type="ECO:0000313" key="3">
    <source>
        <dbReference type="Proteomes" id="UP001146120"/>
    </source>
</evidence>
<reference evidence="2" key="1">
    <citation type="submission" date="2022-11" db="EMBL/GenBank/DDBJ databases">
        <authorList>
            <person name="Morgan W.R."/>
            <person name="Tartar A."/>
        </authorList>
    </citation>
    <scope>NUCLEOTIDE SEQUENCE</scope>
    <source>
        <strain evidence="2">ARSEF 373</strain>
    </source>
</reference>
<dbReference type="AlphaFoldDB" id="A0AAV2ZAD8"/>
<dbReference type="InterPro" id="IPR019734">
    <property type="entry name" value="TPR_rpt"/>
</dbReference>
<gene>
    <name evidence="2" type="ORF">N0F65_009987</name>
</gene>
<protein>
    <submittedName>
        <fullName evidence="2">Uncharacterized protein</fullName>
    </submittedName>
</protein>
<evidence type="ECO:0000256" key="1">
    <source>
        <dbReference type="SAM" id="MobiDB-lite"/>
    </source>
</evidence>
<name>A0AAV2ZAD8_9STRA</name>
<dbReference type="SUPFAM" id="SSF48452">
    <property type="entry name" value="TPR-like"/>
    <property type="match status" value="1"/>
</dbReference>
<comment type="caution">
    <text evidence="2">The sequence shown here is derived from an EMBL/GenBank/DDBJ whole genome shotgun (WGS) entry which is preliminary data.</text>
</comment>
<accession>A0AAV2ZAD8</accession>
<organism evidence="2 3">
    <name type="scientific">Lagenidium giganteum</name>
    <dbReference type="NCBI Taxonomy" id="4803"/>
    <lineage>
        <taxon>Eukaryota</taxon>
        <taxon>Sar</taxon>
        <taxon>Stramenopiles</taxon>
        <taxon>Oomycota</taxon>
        <taxon>Peronosporomycetes</taxon>
        <taxon>Pythiales</taxon>
        <taxon>Pythiaceae</taxon>
    </lineage>
</organism>
<dbReference type="InterPro" id="IPR011990">
    <property type="entry name" value="TPR-like_helical_dom_sf"/>
</dbReference>
<feature type="compositionally biased region" description="Low complexity" evidence="1">
    <location>
        <begin position="80"/>
        <end position="90"/>
    </location>
</feature>
<dbReference type="Gene3D" id="1.25.40.10">
    <property type="entry name" value="Tetratricopeptide repeat domain"/>
    <property type="match status" value="2"/>
</dbReference>
<evidence type="ECO:0000313" key="2">
    <source>
        <dbReference type="EMBL" id="DBA04391.1"/>
    </source>
</evidence>
<sequence>MASSYEAWAKFNVDEELERVDERALREEEARQQQKQRQAKCSTEDSISKTAAQSADVLEAHAAVAALKAKANVRRRGRNDTATATNAAVGNGKDNEAAAVELRQLSAVLKHKHDLLQQILSSRRAADSLLLKEENDVTHFHEANKQYEIALQAVKELDRRAPEIEKAEARMRLLGNNQHTHENVDGAATQHTHADHAHCADAKSGHCPHGENAPSSECCHGAGTCCGDKSSDATKTTTQKTLTLPKPTDLAGVIKMFYIDVYVGIGRCAMQERRLAAAAEAFKEVLIRDETNIAAWRQRGLAFQCMGAPLLAMLHFGRVTSLIQICCYLNAASSYLEMQRPGSKAISHCKRVLEINPDHIIGHVRMSQLLRLMFRFEESLQHLDAASKLFHGKTELCSLSDRQEAANKIALERDRCQFERSQYDAAYIRSQSSV</sequence>
<proteinExistence type="predicted"/>
<dbReference type="SMART" id="SM00028">
    <property type="entry name" value="TPR"/>
    <property type="match status" value="3"/>
</dbReference>
<feature type="region of interest" description="Disordered" evidence="1">
    <location>
        <begin position="70"/>
        <end position="90"/>
    </location>
</feature>